<dbReference type="OrthoDB" id="9009115at2"/>
<feature type="region of interest" description="Disordered" evidence="3">
    <location>
        <begin position="1"/>
        <end position="41"/>
    </location>
</feature>
<accession>A0A2N7WZH6</accession>
<comment type="caution">
    <text evidence="4">The sequence shown here is derived from an EMBL/GenBank/DDBJ whole genome shotgun (WGS) entry which is preliminary data.</text>
</comment>
<evidence type="ECO:0000256" key="1">
    <source>
        <dbReference type="ARBA" id="ARBA00010518"/>
    </source>
</evidence>
<dbReference type="Proteomes" id="UP000235777">
    <property type="component" value="Unassembled WGS sequence"/>
</dbReference>
<protein>
    <submittedName>
        <fullName evidence="4">Uncharacterized protein</fullName>
    </submittedName>
</protein>
<keyword evidence="5" id="KW-1185">Reference proteome</keyword>
<organism evidence="4 5">
    <name type="scientific">Trinickia symbiotica</name>
    <dbReference type="NCBI Taxonomy" id="863227"/>
    <lineage>
        <taxon>Bacteria</taxon>
        <taxon>Pseudomonadati</taxon>
        <taxon>Pseudomonadota</taxon>
        <taxon>Betaproteobacteria</taxon>
        <taxon>Burkholderiales</taxon>
        <taxon>Burkholderiaceae</taxon>
        <taxon>Trinickia</taxon>
    </lineage>
</organism>
<evidence type="ECO:0000256" key="2">
    <source>
        <dbReference type="PROSITE-ProRule" id="PRU10099"/>
    </source>
</evidence>
<feature type="active site" evidence="2">
    <location>
        <position position="38"/>
    </location>
</feature>
<proteinExistence type="inferred from homology"/>
<name>A0A2N7WZH6_9BURK</name>
<dbReference type="EMBL" id="PNYC01000015">
    <property type="protein sequence ID" value="PMS34732.1"/>
    <property type="molecule type" value="Genomic_DNA"/>
</dbReference>
<evidence type="ECO:0000313" key="4">
    <source>
        <dbReference type="EMBL" id="PMS34732.1"/>
    </source>
</evidence>
<evidence type="ECO:0000313" key="5">
    <source>
        <dbReference type="Proteomes" id="UP000235777"/>
    </source>
</evidence>
<reference evidence="4 5" key="1">
    <citation type="submission" date="2018-01" db="EMBL/GenBank/DDBJ databases">
        <title>Whole genome analyses suggest that Burkholderia sensu lato contains two further novel genera in the rhizoxinica-symbiotica group Mycetohabitans gen. nov., and Trinickia gen. nov.: implications for the evolution of diazotrophy and nodulation in the Burkholderiaceae.</title>
        <authorList>
            <person name="Estrada-de los Santos P."/>
            <person name="Palmer M."/>
            <person name="Chavez-Ramirez B."/>
            <person name="Beukes C."/>
            <person name="Steenkamp E.T."/>
            <person name="Hirsch A.M."/>
            <person name="Manyaka P."/>
            <person name="Maluk M."/>
            <person name="Lafos M."/>
            <person name="Crook M."/>
            <person name="Gross E."/>
            <person name="Simon M.F."/>
            <person name="Bueno dos Reis Junior F."/>
            <person name="Poole P.S."/>
            <person name="Venter S.N."/>
            <person name="James E.K."/>
        </authorList>
    </citation>
    <scope>NUCLEOTIDE SEQUENCE [LARGE SCALE GENOMIC DNA]</scope>
    <source>
        <strain evidence="4 5">JPY 581</strain>
    </source>
</reference>
<comment type="similarity">
    <text evidence="1">Belongs to the asparaginase 1 family.</text>
</comment>
<dbReference type="InterPro" id="IPR020827">
    <property type="entry name" value="Asparaginase/glutaminase_AS1"/>
</dbReference>
<dbReference type="GO" id="GO:0006520">
    <property type="term" value="P:amino acid metabolic process"/>
    <property type="evidence" value="ECO:0007669"/>
    <property type="project" value="InterPro"/>
</dbReference>
<dbReference type="PROSITE" id="PS00144">
    <property type="entry name" value="ASN_GLN_ASE_1"/>
    <property type="match status" value="1"/>
</dbReference>
<evidence type="ECO:0000256" key="3">
    <source>
        <dbReference type="SAM" id="MobiDB-lite"/>
    </source>
</evidence>
<gene>
    <name evidence="4" type="ORF">C0Z20_22110</name>
</gene>
<sequence length="78" mass="8331">MAQARPESACQSGARAHDKRSSASHARPSVTLPATGGTVAMPFTGSTTNLSLTYRFNLAKKLKDGTYAWPLTIIVRPN</sequence>
<dbReference type="AlphaFoldDB" id="A0A2N7WZH6"/>